<dbReference type="NCBIfam" id="TIGR01994">
    <property type="entry name" value="SUF_scaf_2"/>
    <property type="match status" value="1"/>
</dbReference>
<dbReference type="GO" id="GO:0016226">
    <property type="term" value="P:iron-sulfur cluster assembly"/>
    <property type="evidence" value="ECO:0007669"/>
    <property type="project" value="InterPro"/>
</dbReference>
<evidence type="ECO:0000259" key="2">
    <source>
        <dbReference type="Pfam" id="PF01592"/>
    </source>
</evidence>
<keyword evidence="4" id="KW-1185">Reference proteome</keyword>
<dbReference type="CDD" id="cd06664">
    <property type="entry name" value="IscU_like"/>
    <property type="match status" value="1"/>
</dbReference>
<organism evidence="3 4">
    <name type="scientific">Zeimonas arvi</name>
    <dbReference type="NCBI Taxonomy" id="2498847"/>
    <lineage>
        <taxon>Bacteria</taxon>
        <taxon>Pseudomonadati</taxon>
        <taxon>Pseudomonadota</taxon>
        <taxon>Betaproteobacteria</taxon>
        <taxon>Burkholderiales</taxon>
        <taxon>Burkholderiaceae</taxon>
        <taxon>Zeimonas</taxon>
    </lineage>
</organism>
<dbReference type="RefSeq" id="WP_147702485.1">
    <property type="nucleotide sequence ID" value="NZ_VDUY01000001.1"/>
</dbReference>
<dbReference type="Pfam" id="PF01592">
    <property type="entry name" value="NifU_N"/>
    <property type="match status" value="1"/>
</dbReference>
<evidence type="ECO:0000313" key="4">
    <source>
        <dbReference type="Proteomes" id="UP000321548"/>
    </source>
</evidence>
<dbReference type="Proteomes" id="UP000321548">
    <property type="component" value="Unassembled WGS sequence"/>
</dbReference>
<protein>
    <submittedName>
        <fullName evidence="3">SUF system NifU family Fe-S cluster assembly protein</fullName>
    </submittedName>
</protein>
<dbReference type="GO" id="GO:0051536">
    <property type="term" value="F:iron-sulfur cluster binding"/>
    <property type="evidence" value="ECO:0007669"/>
    <property type="project" value="InterPro"/>
</dbReference>
<dbReference type="GO" id="GO:0005506">
    <property type="term" value="F:iron ion binding"/>
    <property type="evidence" value="ECO:0007669"/>
    <property type="project" value="InterPro"/>
</dbReference>
<gene>
    <name evidence="3" type="ORF">FHP08_01250</name>
</gene>
<sequence length="150" mass="16396">MSMGGGDLRELYQEVIFDHNRKPRNFHEMPEADHVADGHNPLCGDRLTVYLRIEDGRIADVSFEGHGCAISTASASLMTEAVKGKPIDEVEALFRDVHAMLTDAPPEGRDFGKLQVLSGVREFPARVKCASLAWHTLHNALVGAGTAKTE</sequence>
<evidence type="ECO:0000256" key="1">
    <source>
        <dbReference type="ARBA" id="ARBA00006420"/>
    </source>
</evidence>
<dbReference type="OrthoDB" id="9804157at2"/>
<dbReference type="FunFam" id="3.90.1010.10:FF:000002">
    <property type="entry name" value="Iron-sulfur cluster assembly scaffold protein NifU"/>
    <property type="match status" value="1"/>
</dbReference>
<accession>A0A5C8P5F1</accession>
<reference evidence="3 4" key="1">
    <citation type="submission" date="2019-06" db="EMBL/GenBank/DDBJ databases">
        <title>Quisquiliibacterium sp. nov., isolated from a maize field.</title>
        <authorList>
            <person name="Lin S.-Y."/>
            <person name="Tsai C.-F."/>
            <person name="Young C.-C."/>
        </authorList>
    </citation>
    <scope>NUCLEOTIDE SEQUENCE [LARGE SCALE GENOMIC DNA]</scope>
    <source>
        <strain evidence="3 4">CC-CFT501</strain>
    </source>
</reference>
<dbReference type="SUPFAM" id="SSF82649">
    <property type="entry name" value="SufE/NifU"/>
    <property type="match status" value="1"/>
</dbReference>
<comment type="caution">
    <text evidence="3">The sequence shown here is derived from an EMBL/GenBank/DDBJ whole genome shotgun (WGS) entry which is preliminary data.</text>
</comment>
<dbReference type="AlphaFoldDB" id="A0A5C8P5F1"/>
<dbReference type="InterPro" id="IPR002871">
    <property type="entry name" value="NIF_FeS_clus_asmbl_NifU_N"/>
</dbReference>
<dbReference type="PANTHER" id="PTHR10093">
    <property type="entry name" value="IRON-SULFUR CLUSTER ASSEMBLY ENZYME NIFU HOMOLOG"/>
    <property type="match status" value="1"/>
</dbReference>
<dbReference type="Gene3D" id="3.90.1010.10">
    <property type="match status" value="1"/>
</dbReference>
<comment type="similarity">
    <text evidence="1">Belongs to the NifU family.</text>
</comment>
<proteinExistence type="inferred from homology"/>
<feature type="domain" description="NIF system FeS cluster assembly NifU N-terminal" evidence="2">
    <location>
        <begin position="12"/>
        <end position="129"/>
    </location>
</feature>
<dbReference type="EMBL" id="VDUY01000001">
    <property type="protein sequence ID" value="TXL68344.1"/>
    <property type="molecule type" value="Genomic_DNA"/>
</dbReference>
<evidence type="ECO:0000313" key="3">
    <source>
        <dbReference type="EMBL" id="TXL68344.1"/>
    </source>
</evidence>
<name>A0A5C8P5F1_9BURK</name>